<comment type="caution">
    <text evidence="12">The sequence shown here is derived from an EMBL/GenBank/DDBJ whole genome shotgun (WGS) entry which is preliminary data.</text>
</comment>
<evidence type="ECO:0000256" key="7">
    <source>
        <dbReference type="ARBA" id="ARBA00046280"/>
    </source>
</evidence>
<gene>
    <name evidence="12" type="ORF">KFE25_009985</name>
</gene>
<dbReference type="Proteomes" id="UP000751190">
    <property type="component" value="Unassembled WGS sequence"/>
</dbReference>
<dbReference type="InterPro" id="IPR010908">
    <property type="entry name" value="Longin_dom"/>
</dbReference>
<evidence type="ECO:0000313" key="12">
    <source>
        <dbReference type="EMBL" id="KAG8464617.1"/>
    </source>
</evidence>
<sequence>MPIIYAVVARGSRVQVEYAATSGNFATIARKILERVQSESGADARRSYAYDGHVFHILVDDELIYMCMCDQDFGRVLPFQFLGEIRKRWRTSRGDNVVSFAGGDSFEAVLREQVDKYSGGVSASGEPDLDAMNGQLGSIKSVMVDNIDKVLDRGEKISLLVDKSDNLHQQASKFSKASTNYKRQMWLRNVKMTAMLGGLVLGVIYLLGATVCGGLALRTCRGIA</sequence>
<dbReference type="CDD" id="cd14824">
    <property type="entry name" value="Longin"/>
    <property type="match status" value="1"/>
</dbReference>
<evidence type="ECO:0000259" key="10">
    <source>
        <dbReference type="PROSITE" id="PS50859"/>
    </source>
</evidence>
<dbReference type="GO" id="GO:0005737">
    <property type="term" value="C:cytoplasm"/>
    <property type="evidence" value="ECO:0007669"/>
    <property type="project" value="UniProtKB-ARBA"/>
</dbReference>
<dbReference type="InterPro" id="IPR042855">
    <property type="entry name" value="V_SNARE_CC"/>
</dbReference>
<evidence type="ECO:0000256" key="3">
    <source>
        <dbReference type="ARBA" id="ARBA00022692"/>
    </source>
</evidence>
<dbReference type="AlphaFoldDB" id="A0A8J6C7L7"/>
<dbReference type="InterPro" id="IPR001388">
    <property type="entry name" value="Synaptobrevin-like"/>
</dbReference>
<name>A0A8J6C7L7_DIALT</name>
<feature type="transmembrane region" description="Helical" evidence="9">
    <location>
        <begin position="192"/>
        <end position="217"/>
    </location>
</feature>
<dbReference type="PRINTS" id="PR00219">
    <property type="entry name" value="SYNAPTOBREVN"/>
</dbReference>
<feature type="domain" description="V-SNARE coiled-coil homology" evidence="11">
    <location>
        <begin position="128"/>
        <end position="188"/>
    </location>
</feature>
<dbReference type="SUPFAM" id="SSF64356">
    <property type="entry name" value="SNARE-like"/>
    <property type="match status" value="1"/>
</dbReference>
<proteinExistence type="inferred from homology"/>
<evidence type="ECO:0000256" key="9">
    <source>
        <dbReference type="SAM" id="Phobius"/>
    </source>
</evidence>
<evidence type="ECO:0000256" key="5">
    <source>
        <dbReference type="ARBA" id="ARBA00022989"/>
    </source>
</evidence>
<comment type="subcellular location">
    <subcellularLocation>
        <location evidence="7">Endomembrane system</location>
        <topology evidence="7">Single-pass type IV membrane protein</topology>
    </subcellularLocation>
</comment>
<dbReference type="SMART" id="SM01270">
    <property type="entry name" value="Longin"/>
    <property type="match status" value="1"/>
</dbReference>
<dbReference type="InterPro" id="IPR051097">
    <property type="entry name" value="Synaptobrevin-like_transport"/>
</dbReference>
<dbReference type="FunFam" id="1.20.5.110:FF:000004">
    <property type="entry name" value="Vesicle-associated membrane protein 7"/>
    <property type="match status" value="1"/>
</dbReference>
<dbReference type="PROSITE" id="PS00417">
    <property type="entry name" value="SYNAPTOBREVIN"/>
    <property type="match status" value="1"/>
</dbReference>
<keyword evidence="2" id="KW-0813">Transport</keyword>
<comment type="similarity">
    <text evidence="1">Belongs to the synaptobrevin family.</text>
</comment>
<evidence type="ECO:0000256" key="6">
    <source>
        <dbReference type="ARBA" id="ARBA00023136"/>
    </source>
</evidence>
<dbReference type="Pfam" id="PF13774">
    <property type="entry name" value="Longin"/>
    <property type="match status" value="1"/>
</dbReference>
<dbReference type="GO" id="GO:0012505">
    <property type="term" value="C:endomembrane system"/>
    <property type="evidence" value="ECO:0007669"/>
    <property type="project" value="UniProtKB-SubCell"/>
</dbReference>
<keyword evidence="5 9" id="KW-1133">Transmembrane helix</keyword>
<dbReference type="PROSITE" id="PS50859">
    <property type="entry name" value="LONGIN"/>
    <property type="match status" value="1"/>
</dbReference>
<dbReference type="PANTHER" id="PTHR21136:SF168">
    <property type="entry name" value="VESICLE-ASSOCIATED MEMBRANE PROTEIN 9"/>
    <property type="match status" value="1"/>
</dbReference>
<keyword evidence="6 9" id="KW-0472">Membrane</keyword>
<dbReference type="Gene3D" id="3.30.450.50">
    <property type="entry name" value="Longin domain"/>
    <property type="match status" value="1"/>
</dbReference>
<accession>A0A8J6C7L7</accession>
<evidence type="ECO:0000313" key="13">
    <source>
        <dbReference type="Proteomes" id="UP000751190"/>
    </source>
</evidence>
<keyword evidence="3 9" id="KW-0812">Transmembrane</keyword>
<keyword evidence="13" id="KW-1185">Reference proteome</keyword>
<dbReference type="OrthoDB" id="248747at2759"/>
<dbReference type="PROSITE" id="PS50892">
    <property type="entry name" value="V_SNARE"/>
    <property type="match status" value="1"/>
</dbReference>
<dbReference type="EMBL" id="JAGTXO010000012">
    <property type="protein sequence ID" value="KAG8464617.1"/>
    <property type="molecule type" value="Genomic_DNA"/>
</dbReference>
<dbReference type="InterPro" id="IPR011012">
    <property type="entry name" value="Longin-like_dom_sf"/>
</dbReference>
<feature type="domain" description="Longin" evidence="10">
    <location>
        <begin position="7"/>
        <end position="110"/>
    </location>
</feature>
<dbReference type="GO" id="GO:0016020">
    <property type="term" value="C:membrane"/>
    <property type="evidence" value="ECO:0007669"/>
    <property type="project" value="InterPro"/>
</dbReference>
<dbReference type="OMA" id="LVYMCNG"/>
<dbReference type="CDD" id="cd15843">
    <property type="entry name" value="R-SNARE"/>
    <property type="match status" value="1"/>
</dbReference>
<organism evidence="12 13">
    <name type="scientific">Diacronema lutheri</name>
    <name type="common">Unicellular marine alga</name>
    <name type="synonym">Monochrysis lutheri</name>
    <dbReference type="NCBI Taxonomy" id="2081491"/>
    <lineage>
        <taxon>Eukaryota</taxon>
        <taxon>Haptista</taxon>
        <taxon>Haptophyta</taxon>
        <taxon>Pavlovophyceae</taxon>
        <taxon>Pavlovales</taxon>
        <taxon>Pavlovaceae</taxon>
        <taxon>Diacronema</taxon>
    </lineage>
</organism>
<dbReference type="SUPFAM" id="SSF58038">
    <property type="entry name" value="SNARE fusion complex"/>
    <property type="match status" value="1"/>
</dbReference>
<keyword evidence="4" id="KW-0653">Protein transport</keyword>
<evidence type="ECO:0000259" key="11">
    <source>
        <dbReference type="PROSITE" id="PS50892"/>
    </source>
</evidence>
<evidence type="ECO:0000256" key="1">
    <source>
        <dbReference type="ARBA" id="ARBA00008025"/>
    </source>
</evidence>
<keyword evidence="8" id="KW-0175">Coiled coil</keyword>
<dbReference type="PANTHER" id="PTHR21136">
    <property type="entry name" value="SNARE PROTEINS"/>
    <property type="match status" value="1"/>
</dbReference>
<protein>
    <submittedName>
        <fullName evidence="12">Uncharacterized protein</fullName>
    </submittedName>
</protein>
<dbReference type="Pfam" id="PF00957">
    <property type="entry name" value="Synaptobrevin"/>
    <property type="match status" value="1"/>
</dbReference>
<evidence type="ECO:0000256" key="8">
    <source>
        <dbReference type="PROSITE-ProRule" id="PRU00290"/>
    </source>
</evidence>
<dbReference type="GO" id="GO:0016192">
    <property type="term" value="P:vesicle-mediated transport"/>
    <property type="evidence" value="ECO:0007669"/>
    <property type="project" value="InterPro"/>
</dbReference>
<evidence type="ECO:0000256" key="2">
    <source>
        <dbReference type="ARBA" id="ARBA00022448"/>
    </source>
</evidence>
<dbReference type="GO" id="GO:0015031">
    <property type="term" value="P:protein transport"/>
    <property type="evidence" value="ECO:0007669"/>
    <property type="project" value="UniProtKB-KW"/>
</dbReference>
<reference evidence="12" key="1">
    <citation type="submission" date="2021-05" db="EMBL/GenBank/DDBJ databases">
        <title>The genome of the haptophyte Pavlova lutheri (Diacronema luteri, Pavlovales) - a model for lipid biosynthesis in eukaryotic algae.</title>
        <authorList>
            <person name="Hulatt C.J."/>
            <person name="Posewitz M.C."/>
        </authorList>
    </citation>
    <scope>NUCLEOTIDE SEQUENCE</scope>
    <source>
        <strain evidence="12">NIVA-4/92</strain>
    </source>
</reference>
<evidence type="ECO:0000256" key="4">
    <source>
        <dbReference type="ARBA" id="ARBA00022927"/>
    </source>
</evidence>
<dbReference type="Gene3D" id="1.20.5.110">
    <property type="match status" value="1"/>
</dbReference>